<sequence>MYNGGLFCLILTVLIAASLAIDTFQSSTKNTFTANLAIDGSGDTCAETGFEAYPWLTVDYNTNVTISSLTILGRNIPHLRVRIGDELENLEYRKGFKYNPICASPRLPPYTNEITVNCGTTRTGRYLTIESTDMELTSLNICNIKLNTA</sequence>
<accession>A0A7I8VKG4</accession>
<dbReference type="AlphaFoldDB" id="A0A7I8VKG4"/>
<name>A0A7I8VKG4_9ANNE</name>
<dbReference type="PANTHER" id="PTHR45713">
    <property type="entry name" value="FTP DOMAIN-CONTAINING PROTEIN"/>
    <property type="match status" value="1"/>
</dbReference>
<dbReference type="Proteomes" id="UP000549394">
    <property type="component" value="Unassembled WGS sequence"/>
</dbReference>
<dbReference type="EMBL" id="CAJFCJ010000006">
    <property type="protein sequence ID" value="CAD5116747.1"/>
    <property type="molecule type" value="Genomic_DNA"/>
</dbReference>
<evidence type="ECO:0000256" key="1">
    <source>
        <dbReference type="SAM" id="SignalP"/>
    </source>
</evidence>
<reference evidence="2 3" key="1">
    <citation type="submission" date="2020-08" db="EMBL/GenBank/DDBJ databases">
        <authorList>
            <person name="Hejnol A."/>
        </authorList>
    </citation>
    <scope>NUCLEOTIDE SEQUENCE [LARGE SCALE GENOMIC DNA]</scope>
</reference>
<dbReference type="PANTHER" id="PTHR45713:SF6">
    <property type="entry name" value="F5_8 TYPE C DOMAIN-CONTAINING PROTEIN"/>
    <property type="match status" value="1"/>
</dbReference>
<protein>
    <submittedName>
        <fullName evidence="2">DgyrCDS5602</fullName>
    </submittedName>
</protein>
<comment type="caution">
    <text evidence="2">The sequence shown here is derived from an EMBL/GenBank/DDBJ whole genome shotgun (WGS) entry which is preliminary data.</text>
</comment>
<evidence type="ECO:0000313" key="2">
    <source>
        <dbReference type="EMBL" id="CAD5116747.1"/>
    </source>
</evidence>
<evidence type="ECO:0000313" key="3">
    <source>
        <dbReference type="Proteomes" id="UP000549394"/>
    </source>
</evidence>
<dbReference type="Gene3D" id="2.60.120.260">
    <property type="entry name" value="Galactose-binding domain-like"/>
    <property type="match status" value="1"/>
</dbReference>
<feature type="signal peptide" evidence="1">
    <location>
        <begin position="1"/>
        <end position="20"/>
    </location>
</feature>
<dbReference type="SUPFAM" id="SSF49785">
    <property type="entry name" value="Galactose-binding domain-like"/>
    <property type="match status" value="1"/>
</dbReference>
<gene>
    <name evidence="2" type="ORF">DGYR_LOCUS5342</name>
</gene>
<dbReference type="InterPro" id="IPR008979">
    <property type="entry name" value="Galactose-bd-like_sf"/>
</dbReference>
<dbReference type="OrthoDB" id="547680at2759"/>
<keyword evidence="1" id="KW-0732">Signal</keyword>
<dbReference type="InterPro" id="IPR051941">
    <property type="entry name" value="BG_Antigen-Binding_Lectin"/>
</dbReference>
<dbReference type="Pfam" id="PF22633">
    <property type="entry name" value="F5_F8_type_C_2"/>
    <property type="match status" value="1"/>
</dbReference>
<organism evidence="2 3">
    <name type="scientific">Dimorphilus gyrociliatus</name>
    <dbReference type="NCBI Taxonomy" id="2664684"/>
    <lineage>
        <taxon>Eukaryota</taxon>
        <taxon>Metazoa</taxon>
        <taxon>Spiralia</taxon>
        <taxon>Lophotrochozoa</taxon>
        <taxon>Annelida</taxon>
        <taxon>Polychaeta</taxon>
        <taxon>Polychaeta incertae sedis</taxon>
        <taxon>Dinophilidae</taxon>
        <taxon>Dimorphilus</taxon>
    </lineage>
</organism>
<proteinExistence type="predicted"/>
<keyword evidence="3" id="KW-1185">Reference proteome</keyword>
<feature type="chain" id="PRO_5029754255" evidence="1">
    <location>
        <begin position="21"/>
        <end position="149"/>
    </location>
</feature>